<proteinExistence type="predicted"/>
<gene>
    <name evidence="2" type="ORF">ABIE21_003366</name>
</gene>
<dbReference type="Proteomes" id="UP001549257">
    <property type="component" value="Unassembled WGS sequence"/>
</dbReference>
<comment type="caution">
    <text evidence="2">The sequence shown here is derived from an EMBL/GenBank/DDBJ whole genome shotgun (WGS) entry which is preliminary data.</text>
</comment>
<feature type="transmembrane region" description="Helical" evidence="1">
    <location>
        <begin position="40"/>
        <end position="65"/>
    </location>
</feature>
<evidence type="ECO:0000313" key="3">
    <source>
        <dbReference type="Proteomes" id="UP001549257"/>
    </source>
</evidence>
<feature type="transmembrane region" description="Helical" evidence="1">
    <location>
        <begin position="7"/>
        <end position="28"/>
    </location>
</feature>
<sequence length="146" mass="14272">MSQSPNRLVAVIVGGFYVALGLVGFTATAGVDVVSTTGGFLFGVFGVNVLQNILHVVIGAALLAAGFSGVRLARATNAAVGALFLALGLAGLFVVGTDSNILALNGADNVLHFGSSIVLLAVALGADKPAAVTAPTGTKPAGSPRG</sequence>
<reference evidence="2 3" key="1">
    <citation type="submission" date="2024-06" db="EMBL/GenBank/DDBJ databases">
        <title>Sorghum-associated microbial communities from plants grown in Nebraska, USA.</title>
        <authorList>
            <person name="Schachtman D."/>
        </authorList>
    </citation>
    <scope>NUCLEOTIDE SEQUENCE [LARGE SCALE GENOMIC DNA]</scope>
    <source>
        <strain evidence="2 3">2857</strain>
    </source>
</reference>
<feature type="transmembrane region" description="Helical" evidence="1">
    <location>
        <begin position="77"/>
        <end position="97"/>
    </location>
</feature>
<keyword evidence="1" id="KW-0812">Transmembrane</keyword>
<dbReference type="EMBL" id="JBEPSJ010000005">
    <property type="protein sequence ID" value="MET4583835.1"/>
    <property type="molecule type" value="Genomic_DNA"/>
</dbReference>
<keyword evidence="1" id="KW-0472">Membrane</keyword>
<evidence type="ECO:0000256" key="1">
    <source>
        <dbReference type="SAM" id="Phobius"/>
    </source>
</evidence>
<dbReference type="RefSeq" id="WP_354026003.1">
    <property type="nucleotide sequence ID" value="NZ_JBEPSJ010000005.1"/>
</dbReference>
<accession>A0ABV2QS30</accession>
<name>A0ABV2QS30_9MICO</name>
<protein>
    <recommendedName>
        <fullName evidence="4">DUF4383 domain-containing protein</fullName>
    </recommendedName>
</protein>
<organism evidence="2 3">
    <name type="scientific">Conyzicola nivalis</name>
    <dbReference type="NCBI Taxonomy" id="1477021"/>
    <lineage>
        <taxon>Bacteria</taxon>
        <taxon>Bacillati</taxon>
        <taxon>Actinomycetota</taxon>
        <taxon>Actinomycetes</taxon>
        <taxon>Micrococcales</taxon>
        <taxon>Microbacteriaceae</taxon>
        <taxon>Conyzicola</taxon>
    </lineage>
</organism>
<keyword evidence="3" id="KW-1185">Reference proteome</keyword>
<evidence type="ECO:0008006" key="4">
    <source>
        <dbReference type="Google" id="ProtNLM"/>
    </source>
</evidence>
<keyword evidence="1" id="KW-1133">Transmembrane helix</keyword>
<evidence type="ECO:0000313" key="2">
    <source>
        <dbReference type="EMBL" id="MET4583835.1"/>
    </source>
</evidence>
<dbReference type="Pfam" id="PF14325">
    <property type="entry name" value="DUF4383"/>
    <property type="match status" value="1"/>
</dbReference>